<proteinExistence type="predicted"/>
<dbReference type="SUPFAM" id="SSF53335">
    <property type="entry name" value="S-adenosyl-L-methionine-dependent methyltransferases"/>
    <property type="match status" value="1"/>
</dbReference>
<dbReference type="InterPro" id="IPR029063">
    <property type="entry name" value="SAM-dependent_MTases_sf"/>
</dbReference>
<dbReference type="Proteomes" id="UP001465755">
    <property type="component" value="Unassembled WGS sequence"/>
</dbReference>
<comment type="caution">
    <text evidence="3">The sequence shown here is derived from an EMBL/GenBank/DDBJ whole genome shotgun (WGS) entry which is preliminary data.</text>
</comment>
<evidence type="ECO:0000313" key="3">
    <source>
        <dbReference type="EMBL" id="KAK9803788.1"/>
    </source>
</evidence>
<keyword evidence="4" id="KW-1185">Reference proteome</keyword>
<reference evidence="3 4" key="1">
    <citation type="journal article" date="2024" name="Nat. Commun.">
        <title>Phylogenomics reveals the evolutionary origins of lichenization in chlorophyte algae.</title>
        <authorList>
            <person name="Puginier C."/>
            <person name="Libourel C."/>
            <person name="Otte J."/>
            <person name="Skaloud P."/>
            <person name="Haon M."/>
            <person name="Grisel S."/>
            <person name="Petersen M."/>
            <person name="Berrin J.G."/>
            <person name="Delaux P.M."/>
            <person name="Dal Grande F."/>
            <person name="Keller J."/>
        </authorList>
    </citation>
    <scope>NUCLEOTIDE SEQUENCE [LARGE SCALE GENOMIC DNA]</scope>
    <source>
        <strain evidence="3 4">SAG 2036</strain>
    </source>
</reference>
<keyword evidence="1" id="KW-0489">Methyltransferase</keyword>
<dbReference type="InterPro" id="IPR007213">
    <property type="entry name" value="Ppm1/Ppm2/Tcmp"/>
</dbReference>
<gene>
    <name evidence="3" type="ORF">WJX73_008528</name>
</gene>
<name>A0AAW1P4E0_9CHLO</name>
<dbReference type="Pfam" id="PF04072">
    <property type="entry name" value="LCM"/>
    <property type="match status" value="1"/>
</dbReference>
<evidence type="ECO:0008006" key="5">
    <source>
        <dbReference type="Google" id="ProtNLM"/>
    </source>
</evidence>
<dbReference type="GO" id="GO:0008168">
    <property type="term" value="F:methyltransferase activity"/>
    <property type="evidence" value="ECO:0007669"/>
    <property type="project" value="UniProtKB-KW"/>
</dbReference>
<dbReference type="PANTHER" id="PTHR43619">
    <property type="entry name" value="S-ADENOSYL-L-METHIONINE-DEPENDENT METHYLTRANSFERASE YKTD-RELATED"/>
    <property type="match status" value="1"/>
</dbReference>
<dbReference type="Gene3D" id="3.40.50.150">
    <property type="entry name" value="Vaccinia Virus protein VP39"/>
    <property type="match status" value="1"/>
</dbReference>
<evidence type="ECO:0000313" key="4">
    <source>
        <dbReference type="Proteomes" id="UP001465755"/>
    </source>
</evidence>
<accession>A0AAW1P4E0</accession>
<dbReference type="AlphaFoldDB" id="A0AAW1P4E0"/>
<dbReference type="EMBL" id="JALJOQ010000056">
    <property type="protein sequence ID" value="KAK9803788.1"/>
    <property type="molecule type" value="Genomic_DNA"/>
</dbReference>
<dbReference type="PANTHER" id="PTHR43619:SF2">
    <property type="entry name" value="S-ADENOSYL-L-METHIONINE-DEPENDENT METHYLTRANSFERASES SUPERFAMILY PROTEIN"/>
    <property type="match status" value="1"/>
</dbReference>
<protein>
    <recommendedName>
        <fullName evidence="5">[Phosphatase 2A protein]-leucine-carboxy methyltransferase 1</fullName>
    </recommendedName>
</protein>
<organism evidence="3 4">
    <name type="scientific">Symbiochloris irregularis</name>
    <dbReference type="NCBI Taxonomy" id="706552"/>
    <lineage>
        <taxon>Eukaryota</taxon>
        <taxon>Viridiplantae</taxon>
        <taxon>Chlorophyta</taxon>
        <taxon>core chlorophytes</taxon>
        <taxon>Trebouxiophyceae</taxon>
        <taxon>Trebouxiales</taxon>
        <taxon>Trebouxiaceae</taxon>
        <taxon>Symbiochloris</taxon>
    </lineage>
</organism>
<evidence type="ECO:0000256" key="1">
    <source>
        <dbReference type="ARBA" id="ARBA00022603"/>
    </source>
</evidence>
<keyword evidence="2" id="KW-0808">Transferase</keyword>
<evidence type="ECO:0000256" key="2">
    <source>
        <dbReference type="ARBA" id="ARBA00022679"/>
    </source>
</evidence>
<sequence>MANAATLNTEQGSIVDEELSKFVSWTARLVAAHRALETEEPDALLTDPLAKAFAGQKALDFVLGMQRDKPDQCSEIFVVLLGAGLDARPWRLPLPFGLKWYEIDLSEVLRVKEKALQANGAPMNAEDNAGARVPVRASQFEQFLGECGWKIVKLVEMDDVAHDVIPGFEYNGPKRPEGRVWYYSFGVFSSIPAMAKD</sequence>
<dbReference type="GO" id="GO:0032259">
    <property type="term" value="P:methylation"/>
    <property type="evidence" value="ECO:0007669"/>
    <property type="project" value="UniProtKB-KW"/>
</dbReference>